<evidence type="ECO:0000313" key="1">
    <source>
        <dbReference type="EMBL" id="MPL94511.1"/>
    </source>
</evidence>
<sequence length="273" mass="31100">MRILAYLLFTISVIMLVSCEKNNDDDVYSYDLSVTGDTTNVFSETGEEREYILQLISIPKITPEQAEIILKSSDIDFKSEHNRFSVSDSVIIDNTIRLKIKCNENIVSDTIADRIDIVIVGPDLTINTSFYLSQAGSDIRYEYKIVSEYMSDFTIPNEGGVFKIPIKCSRIKYLNSKYVLEEPCSLSGIRYKSSIVNAAWVHRDRIYSGVNPGDYVIELNASQPFNIDGKFSWWVGLFSNNISIYNLNIFHNQTPGEEYFIGTSSFFKSEILQ</sequence>
<dbReference type="EMBL" id="VSSQ01000431">
    <property type="protein sequence ID" value="MPL94511.1"/>
    <property type="molecule type" value="Genomic_DNA"/>
</dbReference>
<reference evidence="1" key="1">
    <citation type="submission" date="2019-08" db="EMBL/GenBank/DDBJ databases">
        <authorList>
            <person name="Kucharzyk K."/>
            <person name="Murdoch R.W."/>
            <person name="Higgins S."/>
            <person name="Loffler F."/>
        </authorList>
    </citation>
    <scope>NUCLEOTIDE SEQUENCE</scope>
</reference>
<dbReference type="AlphaFoldDB" id="A0A644VSY0"/>
<name>A0A644VSY0_9ZZZZ</name>
<comment type="caution">
    <text evidence="1">The sequence shown here is derived from an EMBL/GenBank/DDBJ whole genome shotgun (WGS) entry which is preliminary data.</text>
</comment>
<organism evidence="1">
    <name type="scientific">bioreactor metagenome</name>
    <dbReference type="NCBI Taxonomy" id="1076179"/>
    <lineage>
        <taxon>unclassified sequences</taxon>
        <taxon>metagenomes</taxon>
        <taxon>ecological metagenomes</taxon>
    </lineage>
</organism>
<dbReference type="PROSITE" id="PS51257">
    <property type="entry name" value="PROKAR_LIPOPROTEIN"/>
    <property type="match status" value="1"/>
</dbReference>
<protein>
    <submittedName>
        <fullName evidence="1">Uncharacterized protein</fullName>
    </submittedName>
</protein>
<gene>
    <name evidence="1" type="ORF">SDC9_40665</name>
</gene>
<proteinExistence type="predicted"/>
<accession>A0A644VSY0</accession>